<comment type="caution">
    <text evidence="1">The sequence shown here is derived from an EMBL/GenBank/DDBJ whole genome shotgun (WGS) entry which is preliminary data.</text>
</comment>
<accession>A0A2T6B9D6</accession>
<keyword evidence="2" id="KW-1185">Reference proteome</keyword>
<reference evidence="1 2" key="1">
    <citation type="submission" date="2018-04" db="EMBL/GenBank/DDBJ databases">
        <title>Genomic Encyclopedia of Archaeal and Bacterial Type Strains, Phase II (KMG-II): from individual species to whole genera.</title>
        <authorList>
            <person name="Goeker M."/>
        </authorList>
    </citation>
    <scope>NUCLEOTIDE SEQUENCE [LARGE SCALE GENOMIC DNA]</scope>
    <source>
        <strain evidence="1 2">DSM 21823</strain>
    </source>
</reference>
<protein>
    <submittedName>
        <fullName evidence="1">Uncharacterized protein</fullName>
    </submittedName>
</protein>
<dbReference type="RefSeq" id="WP_108128040.1">
    <property type="nucleotide sequence ID" value="NZ_QBKP01000002.1"/>
</dbReference>
<dbReference type="AlphaFoldDB" id="A0A2T6B9D6"/>
<dbReference type="Proteomes" id="UP000244224">
    <property type="component" value="Unassembled WGS sequence"/>
</dbReference>
<sequence length="95" mass="10222">MSEKEIRIDEIGGNCPVQAEGLIDGAPFYFRARGSRWSLSVGGADVIGAPEFYHEEPYGDGPFDAGWMEEAEARAFIEKGAELYRAALAGPAPDA</sequence>
<evidence type="ECO:0000313" key="1">
    <source>
        <dbReference type="EMBL" id="PTX52632.1"/>
    </source>
</evidence>
<proteinExistence type="predicted"/>
<gene>
    <name evidence="1" type="ORF">C8N34_102433</name>
</gene>
<organism evidence="1 2">
    <name type="scientific">Gemmobacter caeni</name>
    <dbReference type="NCBI Taxonomy" id="589035"/>
    <lineage>
        <taxon>Bacteria</taxon>
        <taxon>Pseudomonadati</taxon>
        <taxon>Pseudomonadota</taxon>
        <taxon>Alphaproteobacteria</taxon>
        <taxon>Rhodobacterales</taxon>
        <taxon>Paracoccaceae</taxon>
        <taxon>Gemmobacter</taxon>
    </lineage>
</organism>
<dbReference type="EMBL" id="QBKP01000002">
    <property type="protein sequence ID" value="PTX52632.1"/>
    <property type="molecule type" value="Genomic_DNA"/>
</dbReference>
<dbReference type="OrthoDB" id="8383224at2"/>
<name>A0A2T6B9D6_9RHOB</name>
<evidence type="ECO:0000313" key="2">
    <source>
        <dbReference type="Proteomes" id="UP000244224"/>
    </source>
</evidence>